<feature type="region of interest" description="Disordered" evidence="1">
    <location>
        <begin position="592"/>
        <end position="615"/>
    </location>
</feature>
<gene>
    <name evidence="2" type="ORF">LCGC14_0918730</name>
</gene>
<dbReference type="EMBL" id="LAZR01003093">
    <property type="protein sequence ID" value="KKN22096.1"/>
    <property type="molecule type" value="Genomic_DNA"/>
</dbReference>
<accession>A0A0F9RA50</accession>
<evidence type="ECO:0000256" key="1">
    <source>
        <dbReference type="SAM" id="MobiDB-lite"/>
    </source>
</evidence>
<proteinExistence type="predicted"/>
<reference evidence="2" key="1">
    <citation type="journal article" date="2015" name="Nature">
        <title>Complex archaea that bridge the gap between prokaryotes and eukaryotes.</title>
        <authorList>
            <person name="Spang A."/>
            <person name="Saw J.H."/>
            <person name="Jorgensen S.L."/>
            <person name="Zaremba-Niedzwiedzka K."/>
            <person name="Martijn J."/>
            <person name="Lind A.E."/>
            <person name="van Eijk R."/>
            <person name="Schleper C."/>
            <person name="Guy L."/>
            <person name="Ettema T.J."/>
        </authorList>
    </citation>
    <scope>NUCLEOTIDE SEQUENCE</scope>
</reference>
<evidence type="ECO:0000313" key="2">
    <source>
        <dbReference type="EMBL" id="KKN22096.1"/>
    </source>
</evidence>
<organism evidence="2">
    <name type="scientific">marine sediment metagenome</name>
    <dbReference type="NCBI Taxonomy" id="412755"/>
    <lineage>
        <taxon>unclassified sequences</taxon>
        <taxon>metagenomes</taxon>
        <taxon>ecological metagenomes</taxon>
    </lineage>
</organism>
<name>A0A0F9RA50_9ZZZZ</name>
<dbReference type="AlphaFoldDB" id="A0A0F9RA50"/>
<protein>
    <submittedName>
        <fullName evidence="2">Uncharacterized protein</fullName>
    </submittedName>
</protein>
<sequence>MANDTKLRLILEAIWKGSGVKQASSDLDKLTKSTGTAGGSLKKAGLIAGVMGGVMATVSSKIMQGVGAMKDMAVESVMLAARYETMGTVVDRLGANIGHSTSQMRMFEKSLQETGISMIGSREAVAKLIQANINLSHATDLARVAQDGAVIANTNSTDAYQRLIQFISTGNVRVARSMNLFIDLAGGYKKWAEANDRTVASLTEVEKASIRANLAIEAGATIAGTYEAAMTTLAKQLGSLTGRELPDLKTALGEVAQGPLFDVIVGTRELIGAFTDQIVVQQELADRLADGTITTEEYNWALEKLYDTTEVAAEAIEFAAAATDRYTERMVEANSVVDGWVAAQGLLGEGLEETGEQLSDAEQEWADWRAEIEATPERKDVKVVTTFSSTSDIAGLADKYERLIIGGEELGNIQVIMEAAIAGGARGAEVLTMLAEQETAELAVDVLVGDTTALDAAEKLAADFNISETHAKEMIDAWVAKLASEGPSALQTMKERAIALGEGLEHPQGIMQDILDNYAALQDKTITLTINAVGSGATQYAHGGRLPARGLAEVGELGPEFVLDGVVIPASLTKKMKQLGIGASQGFAQEASAVGGGGGGGPRRRGDAGSGDANDVSRRLAQDVRLGRGTSNGGSSLPAAGAAIVQAAAETAGAVEELARTIPAAVAAQQEALLMQQRQQLSQQLAQGAEQVQTLLEILLAIRDQGNVEDQAQAVSEAIEGVMG</sequence>
<comment type="caution">
    <text evidence="2">The sequence shown here is derived from an EMBL/GenBank/DDBJ whole genome shotgun (WGS) entry which is preliminary data.</text>
</comment>